<dbReference type="PANTHER" id="PTHR33450">
    <property type="entry name" value="EMB|CAB67623.1-RELATED"/>
    <property type="match status" value="1"/>
</dbReference>
<dbReference type="AlphaFoldDB" id="A0A8J5RXV7"/>
<dbReference type="EMBL" id="JAAALK010000290">
    <property type="protein sequence ID" value="KAG8048114.1"/>
    <property type="molecule type" value="Genomic_DNA"/>
</dbReference>
<keyword evidence="3" id="KW-1185">Reference proteome</keyword>
<evidence type="ECO:0000313" key="2">
    <source>
        <dbReference type="EMBL" id="KAG8048114.1"/>
    </source>
</evidence>
<gene>
    <name evidence="2" type="ORF">GUJ93_ZPchr0008g13319</name>
</gene>
<sequence length="176" mass="19901">MKSIRKVAEFLKKAVGALRGKAGELRARLLFVASLRRRTAMVGVISQRLRALMPEKDGRGKAVAAAEDDEVGEQLALAGLRHDDDVGHSELAGLFQEVVDDDDGCPDWTHSLFDDDNDDDNGDEELEDEPSVIDVIRRRREGDGEEFNIEEEIDHAADMFIRRVRRHRMSTNRRSF</sequence>
<feature type="region of interest" description="Disordered" evidence="1">
    <location>
        <begin position="110"/>
        <end position="129"/>
    </location>
</feature>
<protein>
    <submittedName>
        <fullName evidence="2">Uncharacterized protein</fullName>
    </submittedName>
</protein>
<dbReference type="Proteomes" id="UP000729402">
    <property type="component" value="Unassembled WGS sequence"/>
</dbReference>
<comment type="caution">
    <text evidence="2">The sequence shown here is derived from an EMBL/GenBank/DDBJ whole genome shotgun (WGS) entry which is preliminary data.</text>
</comment>
<dbReference type="OrthoDB" id="683797at2759"/>
<evidence type="ECO:0000313" key="3">
    <source>
        <dbReference type="Proteomes" id="UP000729402"/>
    </source>
</evidence>
<accession>A0A8J5RXV7</accession>
<proteinExistence type="predicted"/>
<name>A0A8J5RXV7_ZIZPA</name>
<evidence type="ECO:0000256" key="1">
    <source>
        <dbReference type="SAM" id="MobiDB-lite"/>
    </source>
</evidence>
<dbReference type="PANTHER" id="PTHR33450:SF1">
    <property type="entry name" value="OS08G0539200 PROTEIN"/>
    <property type="match status" value="1"/>
</dbReference>
<reference evidence="2" key="1">
    <citation type="journal article" date="2021" name="bioRxiv">
        <title>Whole Genome Assembly and Annotation of Northern Wild Rice, Zizania palustris L., Supports a Whole Genome Duplication in the Zizania Genus.</title>
        <authorList>
            <person name="Haas M."/>
            <person name="Kono T."/>
            <person name="Macchietto M."/>
            <person name="Millas R."/>
            <person name="McGilp L."/>
            <person name="Shao M."/>
            <person name="Duquette J."/>
            <person name="Hirsch C.N."/>
            <person name="Kimball J."/>
        </authorList>
    </citation>
    <scope>NUCLEOTIDE SEQUENCE</scope>
    <source>
        <tissue evidence="2">Fresh leaf tissue</tissue>
    </source>
</reference>
<organism evidence="2 3">
    <name type="scientific">Zizania palustris</name>
    <name type="common">Northern wild rice</name>
    <dbReference type="NCBI Taxonomy" id="103762"/>
    <lineage>
        <taxon>Eukaryota</taxon>
        <taxon>Viridiplantae</taxon>
        <taxon>Streptophyta</taxon>
        <taxon>Embryophyta</taxon>
        <taxon>Tracheophyta</taxon>
        <taxon>Spermatophyta</taxon>
        <taxon>Magnoliopsida</taxon>
        <taxon>Liliopsida</taxon>
        <taxon>Poales</taxon>
        <taxon>Poaceae</taxon>
        <taxon>BOP clade</taxon>
        <taxon>Oryzoideae</taxon>
        <taxon>Oryzeae</taxon>
        <taxon>Zizaniinae</taxon>
        <taxon>Zizania</taxon>
    </lineage>
</organism>
<reference evidence="2" key="2">
    <citation type="submission" date="2021-02" db="EMBL/GenBank/DDBJ databases">
        <authorList>
            <person name="Kimball J.A."/>
            <person name="Haas M.W."/>
            <person name="Macchietto M."/>
            <person name="Kono T."/>
            <person name="Duquette J."/>
            <person name="Shao M."/>
        </authorList>
    </citation>
    <scope>NUCLEOTIDE SEQUENCE</scope>
    <source>
        <tissue evidence="2">Fresh leaf tissue</tissue>
    </source>
</reference>
<feature type="compositionally biased region" description="Acidic residues" evidence="1">
    <location>
        <begin position="114"/>
        <end position="129"/>
    </location>
</feature>